<organism evidence="1 2">
    <name type="scientific">Cannabis sativa</name>
    <name type="common">Hemp</name>
    <name type="synonym">Marijuana</name>
    <dbReference type="NCBI Taxonomy" id="3483"/>
    <lineage>
        <taxon>Eukaryota</taxon>
        <taxon>Viridiplantae</taxon>
        <taxon>Streptophyta</taxon>
        <taxon>Embryophyta</taxon>
        <taxon>Tracheophyta</taxon>
        <taxon>Spermatophyta</taxon>
        <taxon>Magnoliopsida</taxon>
        <taxon>eudicotyledons</taxon>
        <taxon>Gunneridae</taxon>
        <taxon>Pentapetalae</taxon>
        <taxon>rosids</taxon>
        <taxon>fabids</taxon>
        <taxon>Rosales</taxon>
        <taxon>Cannabaceae</taxon>
        <taxon>Cannabis</taxon>
    </lineage>
</organism>
<reference evidence="1" key="2">
    <citation type="submission" date="2021-03" db="UniProtKB">
        <authorList>
            <consortium name="EnsemblPlants"/>
        </authorList>
    </citation>
    <scope>IDENTIFICATION</scope>
</reference>
<dbReference type="Gramene" id="evm.model.05.287">
    <property type="protein sequence ID" value="cds.evm.model.05.287"/>
    <property type="gene ID" value="evm.TU.05.287"/>
</dbReference>
<keyword evidence="2" id="KW-1185">Reference proteome</keyword>
<evidence type="ECO:0000313" key="1">
    <source>
        <dbReference type="EnsemblPlants" id="cds.evm.model.05.287"/>
    </source>
</evidence>
<evidence type="ECO:0000313" key="2">
    <source>
        <dbReference type="Proteomes" id="UP000596661"/>
    </source>
</evidence>
<dbReference type="CDD" id="cd09272">
    <property type="entry name" value="RNase_HI_RT_Ty1"/>
    <property type="match status" value="1"/>
</dbReference>
<dbReference type="EMBL" id="UZAU01000409">
    <property type="status" value="NOT_ANNOTATED_CDS"/>
    <property type="molecule type" value="Genomic_DNA"/>
</dbReference>
<dbReference type="PANTHER" id="PTHR11439">
    <property type="entry name" value="GAG-POL-RELATED RETROTRANSPOSON"/>
    <property type="match status" value="1"/>
</dbReference>
<dbReference type="PANTHER" id="PTHR11439:SF455">
    <property type="entry name" value="RLK (RECEPTOR-LIKE PROTEIN KINASE) 8, PUTATIVE-RELATED"/>
    <property type="match status" value="1"/>
</dbReference>
<dbReference type="Proteomes" id="UP000596661">
    <property type="component" value="Chromosome 5"/>
</dbReference>
<dbReference type="EnsemblPlants" id="evm.model.05.287">
    <property type="protein sequence ID" value="cds.evm.model.05.287"/>
    <property type="gene ID" value="evm.TU.05.287"/>
</dbReference>
<proteinExistence type="predicted"/>
<sequence>MNLISCLSSKQKVISRSNTECDESEYLELANRASKVSWPESLLRELNISPLGAPTMHCDDTSNLHLASNPILHAWTGHVEIDYHFIRERVNYGILSLSFTPSSD</sequence>
<dbReference type="AlphaFoldDB" id="A0A803PPU4"/>
<accession>A0A803PPU4</accession>
<reference evidence="1" key="1">
    <citation type="submission" date="2018-11" db="EMBL/GenBank/DDBJ databases">
        <authorList>
            <person name="Grassa J C."/>
        </authorList>
    </citation>
    <scope>NUCLEOTIDE SEQUENCE [LARGE SCALE GENOMIC DNA]</scope>
</reference>
<protein>
    <submittedName>
        <fullName evidence="1">Uncharacterized protein</fullName>
    </submittedName>
</protein>
<name>A0A803PPU4_CANSA</name>